<proteinExistence type="predicted"/>
<name>A0AAN6P7I2_9PEZI</name>
<dbReference type="AlphaFoldDB" id="A0AAN6P7I2"/>
<reference evidence="2" key="1">
    <citation type="journal article" date="2023" name="Mol. Phylogenet. Evol.">
        <title>Genome-scale phylogeny and comparative genomics of the fungal order Sordariales.</title>
        <authorList>
            <person name="Hensen N."/>
            <person name="Bonometti L."/>
            <person name="Westerberg I."/>
            <person name="Brannstrom I.O."/>
            <person name="Guillou S."/>
            <person name="Cros-Aarteil S."/>
            <person name="Calhoun S."/>
            <person name="Haridas S."/>
            <person name="Kuo A."/>
            <person name="Mondo S."/>
            <person name="Pangilinan J."/>
            <person name="Riley R."/>
            <person name="LaButti K."/>
            <person name="Andreopoulos B."/>
            <person name="Lipzen A."/>
            <person name="Chen C."/>
            <person name="Yan M."/>
            <person name="Daum C."/>
            <person name="Ng V."/>
            <person name="Clum A."/>
            <person name="Steindorff A."/>
            <person name="Ohm R.A."/>
            <person name="Martin F."/>
            <person name="Silar P."/>
            <person name="Natvig D.O."/>
            <person name="Lalanne C."/>
            <person name="Gautier V."/>
            <person name="Ament-Velasquez S.L."/>
            <person name="Kruys A."/>
            <person name="Hutchinson M.I."/>
            <person name="Powell A.J."/>
            <person name="Barry K."/>
            <person name="Miller A.N."/>
            <person name="Grigoriev I.V."/>
            <person name="Debuchy R."/>
            <person name="Gladieux P."/>
            <person name="Hiltunen Thoren M."/>
            <person name="Johannesson H."/>
        </authorList>
    </citation>
    <scope>NUCLEOTIDE SEQUENCE [LARGE SCALE GENOMIC DNA]</scope>
    <source>
        <strain evidence="2">CBS 284.82</strain>
    </source>
</reference>
<dbReference type="Proteomes" id="UP001303115">
    <property type="component" value="Unassembled WGS sequence"/>
</dbReference>
<evidence type="ECO:0000313" key="1">
    <source>
        <dbReference type="EMBL" id="KAK4032195.1"/>
    </source>
</evidence>
<organism evidence="1 2">
    <name type="scientific">Parachaetomium inaequale</name>
    <dbReference type="NCBI Taxonomy" id="2588326"/>
    <lineage>
        <taxon>Eukaryota</taxon>
        <taxon>Fungi</taxon>
        <taxon>Dikarya</taxon>
        <taxon>Ascomycota</taxon>
        <taxon>Pezizomycotina</taxon>
        <taxon>Sordariomycetes</taxon>
        <taxon>Sordariomycetidae</taxon>
        <taxon>Sordariales</taxon>
        <taxon>Chaetomiaceae</taxon>
        <taxon>Parachaetomium</taxon>
    </lineage>
</organism>
<keyword evidence="2" id="KW-1185">Reference proteome</keyword>
<dbReference type="EMBL" id="MU854636">
    <property type="protein sequence ID" value="KAK4032195.1"/>
    <property type="molecule type" value="Genomic_DNA"/>
</dbReference>
<sequence>MNAAAFFQPPAGRYPELSDMVRREVEGLLRSGHPKMKQDSDCLFSNIQNYLELLLWLLPKLAERLLSGPHVAAYINAQIAEVNDETDFSDLDRVNTLCEQQLSLWSVLALPVCLAVDLVPRASQFSSHAAIDNVRPAAIVTRQQLRAIFLAPGSI</sequence>
<comment type="caution">
    <text evidence="1">The sequence shown here is derived from an EMBL/GenBank/DDBJ whole genome shotgun (WGS) entry which is preliminary data.</text>
</comment>
<evidence type="ECO:0000313" key="2">
    <source>
        <dbReference type="Proteomes" id="UP001303115"/>
    </source>
</evidence>
<protein>
    <submittedName>
        <fullName evidence="1">Uncharacterized protein</fullName>
    </submittedName>
</protein>
<gene>
    <name evidence="1" type="ORF">C8A01DRAFT_41362</name>
</gene>
<accession>A0AAN6P7I2</accession>